<name>A0A3P9J796_ORYLA</name>
<keyword evidence="4" id="KW-0646">Protease inhibitor</keyword>
<dbReference type="Gene3D" id="2.60.40.690">
    <property type="entry name" value="Alpha-macroglobulin, receptor-binding domain"/>
    <property type="match status" value="2"/>
</dbReference>
<dbReference type="InterPro" id="IPR009048">
    <property type="entry name" value="A-macroglobulin_rcpt-bd"/>
</dbReference>
<keyword evidence="7" id="KW-1015">Disulfide bond</keyword>
<dbReference type="InterPro" id="IPR001599">
    <property type="entry name" value="Macroglobln_a2"/>
</dbReference>
<evidence type="ECO:0000256" key="6">
    <source>
        <dbReference type="ARBA" id="ARBA00022900"/>
    </source>
</evidence>
<dbReference type="InterPro" id="IPR019742">
    <property type="entry name" value="MacrogloblnA2_CS"/>
</dbReference>
<evidence type="ECO:0000256" key="3">
    <source>
        <dbReference type="ARBA" id="ARBA00022525"/>
    </source>
</evidence>
<dbReference type="PROSITE" id="PS00477">
    <property type="entry name" value="ALPHA_2_MACROGLOBULIN"/>
    <property type="match status" value="1"/>
</dbReference>
<dbReference type="Gene3D" id="2.60.40.10">
    <property type="entry name" value="Immunoglobulins"/>
    <property type="match status" value="2"/>
</dbReference>
<dbReference type="InterPro" id="IPR008930">
    <property type="entry name" value="Terpenoid_cyclase/PrenylTrfase"/>
</dbReference>
<keyword evidence="6" id="KW-0722">Serine protease inhibitor</keyword>
<protein>
    <recommendedName>
        <fullName evidence="14">Alpha-2-macroglobulin-like 1</fullName>
    </recommendedName>
</protein>
<organism evidence="12 13">
    <name type="scientific">Oryzias latipes</name>
    <name type="common">Japanese rice fish</name>
    <name type="synonym">Japanese killifish</name>
    <dbReference type="NCBI Taxonomy" id="8090"/>
    <lineage>
        <taxon>Eukaryota</taxon>
        <taxon>Metazoa</taxon>
        <taxon>Chordata</taxon>
        <taxon>Craniata</taxon>
        <taxon>Vertebrata</taxon>
        <taxon>Euteleostomi</taxon>
        <taxon>Actinopterygii</taxon>
        <taxon>Neopterygii</taxon>
        <taxon>Teleostei</taxon>
        <taxon>Neoteleostei</taxon>
        <taxon>Acanthomorphata</taxon>
        <taxon>Ovalentaria</taxon>
        <taxon>Atherinomorphae</taxon>
        <taxon>Beloniformes</taxon>
        <taxon>Adrianichthyidae</taxon>
        <taxon>Oryziinae</taxon>
        <taxon>Oryzias</taxon>
    </lineage>
</organism>
<reference evidence="12" key="4">
    <citation type="submission" date="2025-09" db="UniProtKB">
        <authorList>
            <consortium name="Ensembl"/>
        </authorList>
    </citation>
    <scope>IDENTIFICATION</scope>
    <source>
        <strain evidence="12">HSOK</strain>
    </source>
</reference>
<evidence type="ECO:0000256" key="4">
    <source>
        <dbReference type="ARBA" id="ARBA00022690"/>
    </source>
</evidence>
<reference evidence="12 13" key="2">
    <citation type="submission" date="2017-04" db="EMBL/GenBank/DDBJ databases">
        <title>CpG methylation of centromeres and impact of large insertions on vertebrate speciation.</title>
        <authorList>
            <person name="Ichikawa K."/>
            <person name="Yoshimura J."/>
            <person name="Morishita S."/>
        </authorList>
    </citation>
    <scope>NUCLEOTIDE SEQUENCE</scope>
    <source>
        <strain evidence="12 13">HSOK</strain>
    </source>
</reference>
<dbReference type="PANTHER" id="PTHR11412:SF160">
    <property type="entry name" value="ALPHA-2-MACROGLOBULIN-LIKE PROTEIN 1"/>
    <property type="match status" value="1"/>
</dbReference>
<dbReference type="PANTHER" id="PTHR11412">
    <property type="entry name" value="MACROGLOBULIN / COMPLEMENT"/>
    <property type="match status" value="1"/>
</dbReference>
<dbReference type="SUPFAM" id="SSF49410">
    <property type="entry name" value="Alpha-macroglobulin receptor domain"/>
    <property type="match status" value="1"/>
</dbReference>
<dbReference type="InterPro" id="IPR013783">
    <property type="entry name" value="Ig-like_fold"/>
</dbReference>
<dbReference type="InterPro" id="IPR036595">
    <property type="entry name" value="A-macroglobulin_rcpt-bd_sf"/>
</dbReference>
<evidence type="ECO:0000313" key="12">
    <source>
        <dbReference type="Ensembl" id="ENSORLP00015027991.1"/>
    </source>
</evidence>
<feature type="domain" description="Alpha-2-macroglobulin" evidence="10">
    <location>
        <begin position="558"/>
        <end position="647"/>
    </location>
</feature>
<evidence type="ECO:0000259" key="9">
    <source>
        <dbReference type="SMART" id="SM01359"/>
    </source>
</evidence>
<dbReference type="SMART" id="SM01360">
    <property type="entry name" value="A2M"/>
    <property type="match status" value="1"/>
</dbReference>
<dbReference type="Proteomes" id="UP000265200">
    <property type="component" value="Chromosome 2"/>
</dbReference>
<dbReference type="InterPro" id="IPR040839">
    <property type="entry name" value="MG4"/>
</dbReference>
<accession>A0A3P9J796</accession>
<evidence type="ECO:0008006" key="14">
    <source>
        <dbReference type="Google" id="ProtNLM"/>
    </source>
</evidence>
<feature type="domain" description="Alpha-2-macroglobulin bait region" evidence="9">
    <location>
        <begin position="352"/>
        <end position="488"/>
    </location>
</feature>
<dbReference type="CDD" id="cd02897">
    <property type="entry name" value="A2M_2"/>
    <property type="match status" value="1"/>
</dbReference>
<dbReference type="InterPro" id="IPR011625">
    <property type="entry name" value="A2M_N_BRD"/>
</dbReference>
<dbReference type="Pfam" id="PF07677">
    <property type="entry name" value="A2M_recep"/>
    <property type="match status" value="2"/>
</dbReference>
<dbReference type="Gene3D" id="2.20.130.20">
    <property type="match status" value="1"/>
</dbReference>
<dbReference type="InterPro" id="IPR047565">
    <property type="entry name" value="Alpha-macroglob_thiol-ester_cl"/>
</dbReference>
<evidence type="ECO:0000256" key="1">
    <source>
        <dbReference type="ARBA" id="ARBA00004613"/>
    </source>
</evidence>
<evidence type="ECO:0000256" key="7">
    <source>
        <dbReference type="ARBA" id="ARBA00023157"/>
    </source>
</evidence>
<dbReference type="Gene3D" id="2.60.40.1930">
    <property type="match status" value="1"/>
</dbReference>
<evidence type="ECO:0000256" key="5">
    <source>
        <dbReference type="ARBA" id="ARBA00022729"/>
    </source>
</evidence>
<dbReference type="InterPro" id="IPR011626">
    <property type="entry name" value="Alpha-macroglobulin_TED"/>
</dbReference>
<dbReference type="Pfam" id="PF07678">
    <property type="entry name" value="TED_complement"/>
    <property type="match status" value="1"/>
</dbReference>
<dbReference type="Gene3D" id="2.60.40.1940">
    <property type="match status" value="1"/>
</dbReference>
<feature type="domain" description="Alpha-macroglobulin receptor-binding" evidence="11">
    <location>
        <begin position="1175"/>
        <end position="1234"/>
    </location>
</feature>
<dbReference type="Pfam" id="PF17791">
    <property type="entry name" value="MG3"/>
    <property type="match status" value="1"/>
</dbReference>
<comment type="subcellular location">
    <subcellularLocation>
        <location evidence="1">Secreted</location>
    </subcellularLocation>
</comment>
<evidence type="ECO:0000256" key="2">
    <source>
        <dbReference type="ARBA" id="ARBA00010952"/>
    </source>
</evidence>
<keyword evidence="8" id="KW-0325">Glycoprotein</keyword>
<dbReference type="Ensembl" id="ENSORLT00015015905.1">
    <property type="protein sequence ID" value="ENSORLP00015027991.1"/>
    <property type="gene ID" value="ENSORLG00015010387.1"/>
</dbReference>
<evidence type="ECO:0000259" key="11">
    <source>
        <dbReference type="SMART" id="SM01361"/>
    </source>
</evidence>
<evidence type="ECO:0000256" key="8">
    <source>
        <dbReference type="ARBA" id="ARBA00023180"/>
    </source>
</evidence>
<dbReference type="GO" id="GO:0004867">
    <property type="term" value="F:serine-type endopeptidase inhibitor activity"/>
    <property type="evidence" value="ECO:0007669"/>
    <property type="project" value="UniProtKB-KW"/>
</dbReference>
<dbReference type="InterPro" id="IPR041555">
    <property type="entry name" value="MG3"/>
</dbReference>
<dbReference type="Pfam" id="PF00207">
    <property type="entry name" value="A2M"/>
    <property type="match status" value="1"/>
</dbReference>
<dbReference type="SUPFAM" id="SSF48239">
    <property type="entry name" value="Terpenoid cyclases/Protein prenyltransferases"/>
    <property type="match status" value="1"/>
</dbReference>
<keyword evidence="3" id="KW-0964">Secreted</keyword>
<dbReference type="InterPro" id="IPR050473">
    <property type="entry name" value="A2M/Complement_sys"/>
</dbReference>
<dbReference type="SMART" id="SM01361">
    <property type="entry name" value="A2M_recep"/>
    <property type="match status" value="1"/>
</dbReference>
<evidence type="ECO:0000313" key="13">
    <source>
        <dbReference type="Proteomes" id="UP000265200"/>
    </source>
</evidence>
<reference key="1">
    <citation type="journal article" date="2007" name="Nature">
        <title>The medaka draft genome and insights into vertebrate genome evolution.</title>
        <authorList>
            <person name="Kasahara M."/>
            <person name="Naruse K."/>
            <person name="Sasaki S."/>
            <person name="Nakatani Y."/>
            <person name="Qu W."/>
            <person name="Ahsan B."/>
            <person name="Yamada T."/>
            <person name="Nagayasu Y."/>
            <person name="Doi K."/>
            <person name="Kasai Y."/>
            <person name="Jindo T."/>
            <person name="Kobayashi D."/>
            <person name="Shimada A."/>
            <person name="Toyoda A."/>
            <person name="Kuroki Y."/>
            <person name="Fujiyama A."/>
            <person name="Sasaki T."/>
            <person name="Shimizu A."/>
            <person name="Asakawa S."/>
            <person name="Shimizu N."/>
            <person name="Hashimoto S."/>
            <person name="Yang J."/>
            <person name="Lee Y."/>
            <person name="Matsushima K."/>
            <person name="Sugano S."/>
            <person name="Sakaizumi M."/>
            <person name="Narita T."/>
            <person name="Ohishi K."/>
            <person name="Haga S."/>
            <person name="Ohta F."/>
            <person name="Nomoto H."/>
            <person name="Nogata K."/>
            <person name="Morishita T."/>
            <person name="Endo T."/>
            <person name="Shin-I T."/>
            <person name="Takeda H."/>
            <person name="Morishita S."/>
            <person name="Kohara Y."/>
        </authorList>
    </citation>
    <scope>NUCLEOTIDE SEQUENCE [LARGE SCALE GENOMIC DNA]</scope>
    <source>
        <strain>Hd-rR</strain>
    </source>
</reference>
<sequence>VASISVKIQGKMDSLNQETKVLIEPPAFVHIVQTDKPIYKPGQTGEFLIEHFFISIHVLKQDPNSNRIAQWLDKSINGGILDLSHPTIPEAAQGIYVITAETDKGETISHNFEIKEYVLPKFEVTVNLPSVITILDDKVTLKICGKYTYGKPVLGSVKAEFCRRANQFFWLPSPKQDDICKTFELSTDKNGCATQNVALAGFAMNTYNYFDSFEVTAELEEFGTGVILKASGSASFTTQIRTVSFEDLPSSYKPGLPLEGKIKVTGADGSPIANQAVYLYVVDSLESTLYTDQKGIAVFSLDTSSWSESVSLSATTIIKGNNEQTVPEVRFPDYGTAYQYVTRFYSQSKSFVGFSENSMDIPCDKNGFLLAQYIIQGEDLQKGQRFLNFYYLVSSSHFVILEFNQVIQHPIKGLLWCSGRVVVYTIVSSGEVVADSQDFPIQLCLNNKVSLKFSAVQELPGAKTTLTLRARSGSLCSVRAIDQSVLLLKSEEELTVDYVRLSPQYSSFLTLCCSFFSQNIGIKIITNSDVRSVMNEPVPAPAPEGQKTETIRTYFPETWIWDLVSVGSSGSTSLVKTVPDTITKWAAGAFCVSLAGFGVAPNVGLTAFQPFFVSLTLPYSVVRGEVFTLKATVFNYLPKCIMVKATLANSDQFTFKNCDSCVYSSVCLCAEESKTFSWIVTPTALGDVTLKVSAEAEKSNKKCGTEAVTVPTVGQVDTVITTLLVEAEGVPQMVSHNALLCPAKGPVSKKISLELPEKFVAGSERASVSVVGDLMGRAMKNLDKLLAMPYGCGEQNMLLFAPNIFILDYLQSTGQLKESTRKMAVGFLESGYQRELNYKRDDGSYSAFGMSDPSGNTWLTTFVMKSFNAAKQYIFVDQKYIQDARTWLSGLQKPDGCIQSVGKLFHNGMKGGVSDDVSLTAYVAAAMLELDGNATNPVVQNCLKCLRTAVSGKITNLYTVALLSYTFTLAGDQDVRSKLITLLDQKSINEGTRHWKRDGAPETDLDSVEVEMTSYVLLALLSGPSLPGFGLDYAAGIVRWLAQQQNPFGGFSSTQDTVVALQALAKYATATFSPEGSTTVTVTSVGGLNKRFTVNKNNRLLYQEEKLTEIPGEYTIKAEGQSCVLAQISLFYNIPPPSDFSAFEISTNTRGQCDIPRPEFTLFVQVKFQGRREETNMVVINIKLLSGYILQDNSLTMENRLVKRVDLLVVGNLKPAVVKVYDYYQTSDEAVTDYTSPCNKYVTLHLL</sequence>
<comment type="similarity">
    <text evidence="2">Belongs to the protease inhibitor I39 (alpha-2-macroglobulin) family.</text>
</comment>
<keyword evidence="5" id="KW-0732">Signal</keyword>
<dbReference type="Gene3D" id="1.50.10.20">
    <property type="match status" value="1"/>
</dbReference>
<dbReference type="Pfam" id="PF17789">
    <property type="entry name" value="MG4"/>
    <property type="match status" value="1"/>
</dbReference>
<dbReference type="Gene3D" id="2.60.120.1540">
    <property type="match status" value="1"/>
</dbReference>
<proteinExistence type="inferred from homology"/>
<dbReference type="Pfam" id="PF07703">
    <property type="entry name" value="A2M_BRD"/>
    <property type="match status" value="1"/>
</dbReference>
<dbReference type="InterPro" id="IPR014756">
    <property type="entry name" value="Ig_E-set"/>
</dbReference>
<dbReference type="FunFam" id="1.50.10.20:FF:000001">
    <property type="entry name" value="CD109 isoform 1"/>
    <property type="match status" value="1"/>
</dbReference>
<dbReference type="SMART" id="SM01359">
    <property type="entry name" value="A2M_N_2"/>
    <property type="match status" value="1"/>
</dbReference>
<evidence type="ECO:0000259" key="10">
    <source>
        <dbReference type="SMART" id="SM01360"/>
    </source>
</evidence>
<dbReference type="SMART" id="SM01419">
    <property type="entry name" value="Thiol-ester_cl"/>
    <property type="match status" value="1"/>
</dbReference>
<dbReference type="GO" id="GO:0005615">
    <property type="term" value="C:extracellular space"/>
    <property type="evidence" value="ECO:0007669"/>
    <property type="project" value="InterPro"/>
</dbReference>
<dbReference type="GO" id="GO:0007399">
    <property type="term" value="P:nervous system development"/>
    <property type="evidence" value="ECO:0007669"/>
    <property type="project" value="UniProtKB-ARBA"/>
</dbReference>
<reference evidence="12" key="3">
    <citation type="submission" date="2025-08" db="UniProtKB">
        <authorList>
            <consortium name="Ensembl"/>
        </authorList>
    </citation>
    <scope>IDENTIFICATION</scope>
    <source>
        <strain evidence="12">HSOK</strain>
    </source>
</reference>
<dbReference type="AlphaFoldDB" id="A0A3P9J796"/>
<dbReference type="InterPro" id="IPR041813">
    <property type="entry name" value="A2M_TED"/>
</dbReference>
<dbReference type="SUPFAM" id="SSF81296">
    <property type="entry name" value="E set domains"/>
    <property type="match status" value="1"/>
</dbReference>